<accession>A0A1M6QVT9</accession>
<dbReference type="STRING" id="1121266.SAMN02745883_01628"/>
<dbReference type="RefSeq" id="WP_072967415.1">
    <property type="nucleotide sequence ID" value="NZ_FRAJ01000012.1"/>
</dbReference>
<evidence type="ECO:0000259" key="1">
    <source>
        <dbReference type="Pfam" id="PF01937"/>
    </source>
</evidence>
<dbReference type="Pfam" id="PF01937">
    <property type="entry name" value="ARMT1-like_dom"/>
    <property type="match status" value="1"/>
</dbReference>
<evidence type="ECO:0000313" key="3">
    <source>
        <dbReference type="Proteomes" id="UP000184082"/>
    </source>
</evidence>
<dbReference type="Gene3D" id="1.10.8.380">
    <property type="entry name" value="Uncharacterised protein PF01937, DUF89, domain 1"/>
    <property type="match status" value="1"/>
</dbReference>
<dbReference type="Proteomes" id="UP000184082">
    <property type="component" value="Unassembled WGS sequence"/>
</dbReference>
<keyword evidence="3" id="KW-1185">Reference proteome</keyword>
<dbReference type="AlphaFoldDB" id="A0A1M6QVT9"/>
<dbReference type="InterPro" id="IPR036075">
    <property type="entry name" value="ARMT-1-like_metal-bd_sf"/>
</dbReference>
<proteinExistence type="predicted"/>
<reference evidence="2 3" key="1">
    <citation type="submission" date="2016-11" db="EMBL/GenBank/DDBJ databases">
        <authorList>
            <person name="Jaros S."/>
            <person name="Januszkiewicz K."/>
            <person name="Wedrychowicz H."/>
        </authorList>
    </citation>
    <scope>NUCLEOTIDE SEQUENCE [LARGE SCALE GENOMIC DNA]</scope>
    <source>
        <strain evidence="2 3">DSM 14501</strain>
    </source>
</reference>
<evidence type="ECO:0000313" key="2">
    <source>
        <dbReference type="EMBL" id="SHK24198.1"/>
    </source>
</evidence>
<organism evidence="2 3">
    <name type="scientific">Caminicella sporogenes DSM 14501</name>
    <dbReference type="NCBI Taxonomy" id="1121266"/>
    <lineage>
        <taxon>Bacteria</taxon>
        <taxon>Bacillati</taxon>
        <taxon>Bacillota</taxon>
        <taxon>Clostridia</taxon>
        <taxon>Peptostreptococcales</taxon>
        <taxon>Caminicellaceae</taxon>
        <taxon>Caminicella</taxon>
    </lineage>
</organism>
<dbReference type="Gene3D" id="3.40.50.10880">
    <property type="entry name" value="Uncharacterised protein PF01937, DUF89, domain 3"/>
    <property type="match status" value="1"/>
</dbReference>
<dbReference type="PIRSF" id="PIRSF006593">
    <property type="entry name" value="UCP006593"/>
    <property type="match status" value="1"/>
</dbReference>
<feature type="domain" description="Damage-control phosphatase ARMT1-like metal-binding" evidence="1">
    <location>
        <begin position="5"/>
        <end position="275"/>
    </location>
</feature>
<sequence length="280" mass="32060">MKIYLDCIPCFFRQILEAARMNTNDEKLQKKILMEAVKIVANIDNYKTSPEIGRDMHKLVKKIVGIEDSYKSLKKRCIEKADKLYPDMKRFLYKQNDRLYTALKISVVGNIMDAAIYGEKSLEENFLKEFYKEFKICEIEKLREKLNKASKILIIGDNAGETVFDRILVEELSQFEVIYAVRSKPIINDVTIEEAYDSKLDYGAKIVSTGCDAPGVVLDECSEEFKKIYNSADVIISKGQGNYETLSDEGRGIFFLLKAKCPVVAKDIGVNVNDYVMFQK</sequence>
<dbReference type="SUPFAM" id="SSF111321">
    <property type="entry name" value="AF1104-like"/>
    <property type="match status" value="1"/>
</dbReference>
<dbReference type="EMBL" id="FRAJ01000012">
    <property type="protein sequence ID" value="SHK24198.1"/>
    <property type="molecule type" value="Genomic_DNA"/>
</dbReference>
<dbReference type="Gene3D" id="1.10.285.20">
    <property type="entry name" value="Uncharacterised protein PF01937, DUF89, domain 2"/>
    <property type="match status" value="1"/>
</dbReference>
<dbReference type="InterPro" id="IPR014444">
    <property type="entry name" value="PH1575-like"/>
</dbReference>
<gene>
    <name evidence="2" type="ORF">SAMN02745883_01628</name>
</gene>
<name>A0A1M6QVT9_9FIRM</name>
<protein>
    <recommendedName>
        <fullName evidence="1">Damage-control phosphatase ARMT1-like metal-binding domain-containing protein</fullName>
    </recommendedName>
</protein>
<dbReference type="InterPro" id="IPR002791">
    <property type="entry name" value="ARMT1-like_metal-bd"/>
</dbReference>